<organism evidence="2 3">
    <name type="scientific">Fimbriimonas ginsengisoli</name>
    <dbReference type="NCBI Taxonomy" id="1005039"/>
    <lineage>
        <taxon>Bacteria</taxon>
        <taxon>Bacillati</taxon>
        <taxon>Armatimonadota</taxon>
        <taxon>Fimbriimonadia</taxon>
        <taxon>Fimbriimonadales</taxon>
        <taxon>Fimbriimonadaceae</taxon>
        <taxon>Fimbriimonas</taxon>
    </lineage>
</organism>
<comment type="caution">
    <text evidence="2">The sequence shown here is derived from an EMBL/GenBank/DDBJ whole genome shotgun (WGS) entry which is preliminary data.</text>
</comment>
<name>A0A931LSK6_FIMGI</name>
<evidence type="ECO:0000256" key="1">
    <source>
        <dbReference type="SAM" id="Phobius"/>
    </source>
</evidence>
<keyword evidence="1" id="KW-1133">Transmembrane helix</keyword>
<keyword evidence="1" id="KW-0812">Transmembrane</keyword>
<reference evidence="2" key="1">
    <citation type="submission" date="2020-07" db="EMBL/GenBank/DDBJ databases">
        <title>Huge and variable diversity of episymbiotic CPR bacteria and DPANN archaea in groundwater ecosystems.</title>
        <authorList>
            <person name="He C.Y."/>
            <person name="Keren R."/>
            <person name="Whittaker M."/>
            <person name="Farag I.F."/>
            <person name="Doudna J."/>
            <person name="Cate J.H.D."/>
            <person name="Banfield J.F."/>
        </authorList>
    </citation>
    <scope>NUCLEOTIDE SEQUENCE</scope>
    <source>
        <strain evidence="2">NC_groundwater_17_Pr7_B-0.1um_64_12</strain>
    </source>
</reference>
<dbReference type="EMBL" id="JACOSL010000037">
    <property type="protein sequence ID" value="MBI1756617.1"/>
    <property type="molecule type" value="Genomic_DNA"/>
</dbReference>
<protein>
    <submittedName>
        <fullName evidence="2">Uncharacterized protein</fullName>
    </submittedName>
</protein>
<proteinExistence type="predicted"/>
<keyword evidence="1" id="KW-0472">Membrane</keyword>
<dbReference type="Proteomes" id="UP000727962">
    <property type="component" value="Unassembled WGS sequence"/>
</dbReference>
<gene>
    <name evidence="2" type="ORF">HYR64_05865</name>
</gene>
<dbReference type="AlphaFoldDB" id="A0A931LSK6"/>
<feature type="transmembrane region" description="Helical" evidence="1">
    <location>
        <begin position="31"/>
        <end position="49"/>
    </location>
</feature>
<sequence length="62" mass="6606">MSDSLRLGLMVIVGVIVLSIVIKILVGALAFIYPFAILAGIGLVVYGLFSRRSLGGGRRYLP</sequence>
<evidence type="ECO:0000313" key="3">
    <source>
        <dbReference type="Proteomes" id="UP000727962"/>
    </source>
</evidence>
<feature type="transmembrane region" description="Helical" evidence="1">
    <location>
        <begin position="7"/>
        <end position="25"/>
    </location>
</feature>
<accession>A0A931LSK6</accession>
<evidence type="ECO:0000313" key="2">
    <source>
        <dbReference type="EMBL" id="MBI1756617.1"/>
    </source>
</evidence>